<dbReference type="GeneID" id="100643639"/>
<evidence type="ECO:0000256" key="8">
    <source>
        <dbReference type="SAM" id="MobiDB-lite"/>
    </source>
</evidence>
<dbReference type="CDD" id="cd00073">
    <property type="entry name" value="H15"/>
    <property type="match status" value="1"/>
</dbReference>
<evidence type="ECO:0000256" key="2">
    <source>
        <dbReference type="ARBA" id="ARBA00004123"/>
    </source>
</evidence>
<proteinExistence type="inferred from homology"/>
<sequence>MEDKTGNSSVESAENTSSVKKIAKPKSTKSQRPKSSHPPTSEMVNAAIKELKDRKGSSLQAIKKYIASTYKVDGEKLAPFIKRYLKSAVTSGAVVQTKGKGASGSFKLSTIKSSESKKIHRTVKVSKLKKPKKSVEKKTSPIRKPVSPKKSNPPKKTEDAKKSTAVKKSTVKAAQKSEKVEKVKSVTESKAMSKSKRTTKAPAAKTKTPKPKKATASRTHPLGPFVYQMKHGCPFHFTTDMKNIHWSIRQ</sequence>
<feature type="region of interest" description="Disordered" evidence="8">
    <location>
        <begin position="112"/>
        <end position="220"/>
    </location>
</feature>
<gene>
    <name evidence="11" type="primary">LOC100643639</name>
</gene>
<dbReference type="SUPFAM" id="SSF46785">
    <property type="entry name" value="Winged helix' DNA-binding domain"/>
    <property type="match status" value="1"/>
</dbReference>
<dbReference type="GO" id="GO:0030261">
    <property type="term" value="P:chromosome condensation"/>
    <property type="evidence" value="ECO:0007669"/>
    <property type="project" value="TreeGrafter"/>
</dbReference>
<dbReference type="GO" id="GO:0045910">
    <property type="term" value="P:negative regulation of DNA recombination"/>
    <property type="evidence" value="ECO:0007669"/>
    <property type="project" value="TreeGrafter"/>
</dbReference>
<evidence type="ECO:0000313" key="10">
    <source>
        <dbReference type="Proteomes" id="UP000835206"/>
    </source>
</evidence>
<keyword evidence="6 7" id="KW-0539">Nucleus</keyword>
<evidence type="ECO:0000256" key="7">
    <source>
        <dbReference type="RuleBase" id="RU003894"/>
    </source>
</evidence>
<dbReference type="InterPro" id="IPR036388">
    <property type="entry name" value="WH-like_DNA-bd_sf"/>
</dbReference>
<dbReference type="RefSeq" id="XP_048265417.1">
    <property type="nucleotide sequence ID" value="XM_048409460.1"/>
</dbReference>
<evidence type="ECO:0000256" key="6">
    <source>
        <dbReference type="ARBA" id="ARBA00023242"/>
    </source>
</evidence>
<dbReference type="SMART" id="SM00526">
    <property type="entry name" value="H15"/>
    <property type="match status" value="1"/>
</dbReference>
<feature type="region of interest" description="Disordered" evidence="8">
    <location>
        <begin position="1"/>
        <end position="42"/>
    </location>
</feature>
<dbReference type="FunFam" id="1.10.10.10:FF:000140">
    <property type="entry name" value="Histone H1.0"/>
    <property type="match status" value="1"/>
</dbReference>
<dbReference type="OrthoDB" id="10070184at2759"/>
<dbReference type="Proteomes" id="UP000835206">
    <property type="component" value="Chromosome 1"/>
</dbReference>
<organism evidence="10 11">
    <name type="scientific">Bombus terrestris</name>
    <name type="common">Buff-tailed bumblebee</name>
    <name type="synonym">Apis terrestris</name>
    <dbReference type="NCBI Taxonomy" id="30195"/>
    <lineage>
        <taxon>Eukaryota</taxon>
        <taxon>Metazoa</taxon>
        <taxon>Ecdysozoa</taxon>
        <taxon>Arthropoda</taxon>
        <taxon>Hexapoda</taxon>
        <taxon>Insecta</taxon>
        <taxon>Pterygota</taxon>
        <taxon>Neoptera</taxon>
        <taxon>Endopterygota</taxon>
        <taxon>Hymenoptera</taxon>
        <taxon>Apocrita</taxon>
        <taxon>Aculeata</taxon>
        <taxon>Apoidea</taxon>
        <taxon>Anthophila</taxon>
        <taxon>Apidae</taxon>
        <taxon>Bombus</taxon>
        <taxon>Bombus</taxon>
    </lineage>
</organism>
<evidence type="ECO:0000256" key="5">
    <source>
        <dbReference type="ARBA" id="ARBA00023125"/>
    </source>
</evidence>
<accession>A0A9C6SNE1</accession>
<comment type="function">
    <text evidence="1">Histones H1 are necessary for the condensation of nucleosome chains into higher-order structures.</text>
</comment>
<evidence type="ECO:0000256" key="4">
    <source>
        <dbReference type="ARBA" id="ARBA00022454"/>
    </source>
</evidence>
<feature type="compositionally biased region" description="Basic residues" evidence="8">
    <location>
        <begin position="118"/>
        <end position="132"/>
    </location>
</feature>
<keyword evidence="5 7" id="KW-0238">DNA-binding</keyword>
<dbReference type="GO" id="GO:0005634">
    <property type="term" value="C:nucleus"/>
    <property type="evidence" value="ECO:0007669"/>
    <property type="project" value="UniProtKB-SubCell"/>
</dbReference>
<evidence type="ECO:0000259" key="9">
    <source>
        <dbReference type="PROSITE" id="PS51504"/>
    </source>
</evidence>
<evidence type="ECO:0000313" key="11">
    <source>
        <dbReference type="RefSeq" id="XP_048265417.1"/>
    </source>
</evidence>
<dbReference type="PROSITE" id="PS51504">
    <property type="entry name" value="H15"/>
    <property type="match status" value="1"/>
</dbReference>
<dbReference type="Pfam" id="PF00538">
    <property type="entry name" value="Linker_histone"/>
    <property type="match status" value="1"/>
</dbReference>
<feature type="compositionally biased region" description="Basic and acidic residues" evidence="8">
    <location>
        <begin position="175"/>
        <end position="187"/>
    </location>
</feature>
<feature type="compositionally biased region" description="Polar residues" evidence="8">
    <location>
        <begin position="1"/>
        <end position="19"/>
    </location>
</feature>
<reference evidence="11" key="1">
    <citation type="submission" date="2025-08" db="UniProtKB">
        <authorList>
            <consortium name="RefSeq"/>
        </authorList>
    </citation>
    <scope>IDENTIFICATION</scope>
</reference>
<keyword evidence="10" id="KW-1185">Reference proteome</keyword>
<evidence type="ECO:0000256" key="1">
    <source>
        <dbReference type="ARBA" id="ARBA00002809"/>
    </source>
</evidence>
<feature type="compositionally biased region" description="Basic residues" evidence="8">
    <location>
        <begin position="21"/>
        <end position="35"/>
    </location>
</feature>
<dbReference type="GO" id="GO:0030527">
    <property type="term" value="F:structural constituent of chromatin"/>
    <property type="evidence" value="ECO:0007669"/>
    <property type="project" value="InterPro"/>
</dbReference>
<dbReference type="GO" id="GO:0000786">
    <property type="term" value="C:nucleosome"/>
    <property type="evidence" value="ECO:0007669"/>
    <property type="project" value="InterPro"/>
</dbReference>
<dbReference type="PRINTS" id="PR00624">
    <property type="entry name" value="HISTONEH5"/>
</dbReference>
<comment type="subcellular location">
    <subcellularLocation>
        <location evidence="3">Chromosome</location>
    </subcellularLocation>
    <subcellularLocation>
        <location evidence="2 7">Nucleus</location>
    </subcellularLocation>
</comment>
<dbReference type="PANTHER" id="PTHR11467">
    <property type="entry name" value="HISTONE H1"/>
    <property type="match status" value="1"/>
</dbReference>
<dbReference type="PANTHER" id="PTHR11467:SF20">
    <property type="entry name" value="H15 DOMAIN-CONTAINING PROTEIN-RELATED"/>
    <property type="match status" value="1"/>
</dbReference>
<feature type="domain" description="H15" evidence="9">
    <location>
        <begin position="36"/>
        <end position="110"/>
    </location>
</feature>
<comment type="similarity">
    <text evidence="7">Belongs to the histone H1/H5 family.</text>
</comment>
<dbReference type="GO" id="GO:0003690">
    <property type="term" value="F:double-stranded DNA binding"/>
    <property type="evidence" value="ECO:0007669"/>
    <property type="project" value="TreeGrafter"/>
</dbReference>
<dbReference type="InterPro" id="IPR005819">
    <property type="entry name" value="H1/H5"/>
</dbReference>
<dbReference type="InterPro" id="IPR036390">
    <property type="entry name" value="WH_DNA-bd_sf"/>
</dbReference>
<dbReference type="GO" id="GO:0006334">
    <property type="term" value="P:nucleosome assembly"/>
    <property type="evidence" value="ECO:0007669"/>
    <property type="project" value="InterPro"/>
</dbReference>
<protein>
    <submittedName>
        <fullName evidence="11">Histone H1 isoform X1</fullName>
    </submittedName>
</protein>
<dbReference type="GO" id="GO:0031492">
    <property type="term" value="F:nucleosomal DNA binding"/>
    <property type="evidence" value="ECO:0007669"/>
    <property type="project" value="TreeGrafter"/>
</dbReference>
<dbReference type="InterPro" id="IPR005818">
    <property type="entry name" value="Histone_H1/H5_H15"/>
</dbReference>
<dbReference type="Gene3D" id="1.10.10.10">
    <property type="entry name" value="Winged helix-like DNA-binding domain superfamily/Winged helix DNA-binding domain"/>
    <property type="match status" value="1"/>
</dbReference>
<evidence type="ECO:0000256" key="3">
    <source>
        <dbReference type="ARBA" id="ARBA00004286"/>
    </source>
</evidence>
<name>A0A9C6SNE1_BOMTE</name>
<dbReference type="AlphaFoldDB" id="A0A9C6SNE1"/>
<keyword evidence="4 7" id="KW-0158">Chromosome</keyword>